<evidence type="ECO:0000313" key="1">
    <source>
        <dbReference type="EMBL" id="APH71986.1"/>
    </source>
</evidence>
<organism evidence="1 2">
    <name type="scientific">Aquibium oceanicum</name>
    <dbReference type="NCBI Taxonomy" id="1670800"/>
    <lineage>
        <taxon>Bacteria</taxon>
        <taxon>Pseudomonadati</taxon>
        <taxon>Pseudomonadota</taxon>
        <taxon>Alphaproteobacteria</taxon>
        <taxon>Hyphomicrobiales</taxon>
        <taxon>Phyllobacteriaceae</taxon>
        <taxon>Aquibium</taxon>
    </lineage>
</organism>
<dbReference type="EMBL" id="CP018171">
    <property type="protein sequence ID" value="APH71986.1"/>
    <property type="molecule type" value="Genomic_DNA"/>
</dbReference>
<dbReference type="AlphaFoldDB" id="A0A1L3SRF5"/>
<dbReference type="Proteomes" id="UP000182840">
    <property type="component" value="Chromosome"/>
</dbReference>
<sequence length="165" mass="19100">MKVERMNTYAVAVYYRFDDTYLKRYDGLVGMLASYAEVWMEAPSMFLLRTDEKLATVENKIRKAGFQPETDILIVIDVTGREARYAGHIEHKDRLEKILPAQKATEHPEYPFLQNGGKWATGEWETRIDRQDAAAGDMPRRHGFSVAVHPQFGFKNFGRPFDPRQ</sequence>
<accession>A0A1L3SRF5</accession>
<proteinExistence type="predicted"/>
<keyword evidence="2" id="KW-1185">Reference proteome</keyword>
<dbReference type="KEGG" id="meso:BSQ44_11895"/>
<reference evidence="2" key="1">
    <citation type="submission" date="2016-11" db="EMBL/GenBank/DDBJ databases">
        <title>Mesorhizobium oceanicum sp. nov., isolated from deep seawater in South China Sea.</title>
        <authorList>
            <person name="Fu G.-Y."/>
        </authorList>
    </citation>
    <scope>NUCLEOTIDE SEQUENCE [LARGE SCALE GENOMIC DNA]</scope>
    <source>
        <strain evidence="2">B7</strain>
    </source>
</reference>
<name>A0A1L3SRF5_9HYPH</name>
<protein>
    <submittedName>
        <fullName evidence="1">Uncharacterized protein</fullName>
    </submittedName>
</protein>
<evidence type="ECO:0000313" key="2">
    <source>
        <dbReference type="Proteomes" id="UP000182840"/>
    </source>
</evidence>
<gene>
    <name evidence="1" type="ORF">BSQ44_11895</name>
</gene>